<feature type="transmembrane region" description="Helical" evidence="1">
    <location>
        <begin position="97"/>
        <end position="119"/>
    </location>
</feature>
<dbReference type="HAMAP" id="MF_02093">
    <property type="entry name" value="Beta_carotene_diox"/>
    <property type="match status" value="1"/>
</dbReference>
<dbReference type="AlphaFoldDB" id="A0A6J7GU19"/>
<feature type="transmembrane region" description="Helical" evidence="1">
    <location>
        <begin position="176"/>
        <end position="194"/>
    </location>
</feature>
<feature type="transmembrane region" description="Helical" evidence="1">
    <location>
        <begin position="70"/>
        <end position="91"/>
    </location>
</feature>
<sequence>MSAKQRLFTATRSYSQLFVLIALILSLFFTAFLGSDNLNWQIALAVIALIIGIPHGALDHLLTLPKGAPVKMAFFVLIYVLIAVAAVWVILKWNVLGFQLVVIMSAAHFGIGDAAFIAESERLNGGVSKSLIDRLIYALPAGLLPVFIPLSSEQTNTALAEVNPKLINWVGSNTNLIHLCVLLIAASSIFVLIFKRDDKSAIDLTLLAALSILTPPLVAFAIYFGLWHALRHTARLTLNLNKSEIAYQNNQPKQAFMQAVLPGIPALIGTFIVAVVLAAANPDNSRLLWSILVVIWALTVPHMMVTAKLDKGALLGK</sequence>
<accession>A0A6J7GU19</accession>
<dbReference type="EMBL" id="CAEZXQ010000079">
    <property type="protein sequence ID" value="CAB4694383.1"/>
    <property type="molecule type" value="Genomic_DNA"/>
</dbReference>
<name>A0A6J7GU19_9ZZZZ</name>
<evidence type="ECO:0000256" key="1">
    <source>
        <dbReference type="SAM" id="Phobius"/>
    </source>
</evidence>
<feature type="transmembrane region" description="Helical" evidence="1">
    <location>
        <begin position="40"/>
        <end position="58"/>
    </location>
</feature>
<evidence type="ECO:0000313" key="3">
    <source>
        <dbReference type="EMBL" id="CAB4910376.1"/>
    </source>
</evidence>
<feature type="transmembrane region" description="Helical" evidence="1">
    <location>
        <begin position="131"/>
        <end position="150"/>
    </location>
</feature>
<feature type="transmembrane region" description="Helical" evidence="1">
    <location>
        <begin position="14"/>
        <end position="34"/>
    </location>
</feature>
<protein>
    <submittedName>
        <fullName evidence="3">Unannotated protein</fullName>
    </submittedName>
</protein>
<feature type="transmembrane region" description="Helical" evidence="1">
    <location>
        <begin position="206"/>
        <end position="230"/>
    </location>
</feature>
<feature type="transmembrane region" description="Helical" evidence="1">
    <location>
        <begin position="287"/>
        <end position="305"/>
    </location>
</feature>
<keyword evidence="1" id="KW-0812">Transmembrane</keyword>
<dbReference type="NCBIfam" id="TIGR03753">
    <property type="entry name" value="blh_monoox"/>
    <property type="match status" value="1"/>
</dbReference>
<evidence type="ECO:0000313" key="2">
    <source>
        <dbReference type="EMBL" id="CAB4694383.1"/>
    </source>
</evidence>
<dbReference type="Pfam" id="PF15461">
    <property type="entry name" value="BCD"/>
    <property type="match status" value="1"/>
</dbReference>
<keyword evidence="1" id="KW-1133">Transmembrane helix</keyword>
<dbReference type="InterPro" id="IPR022270">
    <property type="entry name" value="Blh_diox"/>
</dbReference>
<dbReference type="GO" id="GO:0016702">
    <property type="term" value="F:oxidoreductase activity, acting on single donors with incorporation of molecular oxygen, incorporation of two atoms of oxygen"/>
    <property type="evidence" value="ECO:0007669"/>
    <property type="project" value="InterPro"/>
</dbReference>
<proteinExistence type="inferred from homology"/>
<organism evidence="3">
    <name type="scientific">freshwater metagenome</name>
    <dbReference type="NCBI Taxonomy" id="449393"/>
    <lineage>
        <taxon>unclassified sequences</taxon>
        <taxon>metagenomes</taxon>
        <taxon>ecological metagenomes</taxon>
    </lineage>
</organism>
<keyword evidence="1" id="KW-0472">Membrane</keyword>
<gene>
    <name evidence="2" type="ORF">UFOPK2576_00594</name>
    <name evidence="3" type="ORF">UFOPK3608_00896</name>
</gene>
<dbReference type="EMBL" id="CAFBMP010000076">
    <property type="protein sequence ID" value="CAB4910376.1"/>
    <property type="molecule type" value="Genomic_DNA"/>
</dbReference>
<feature type="transmembrane region" description="Helical" evidence="1">
    <location>
        <begin position="259"/>
        <end position="280"/>
    </location>
</feature>
<reference evidence="3" key="1">
    <citation type="submission" date="2020-05" db="EMBL/GenBank/DDBJ databases">
        <authorList>
            <person name="Chiriac C."/>
            <person name="Salcher M."/>
            <person name="Ghai R."/>
            <person name="Kavagutti S V."/>
        </authorList>
    </citation>
    <scope>NUCLEOTIDE SEQUENCE</scope>
</reference>